<keyword evidence="2" id="KW-0813">Transport</keyword>
<feature type="compositionally biased region" description="Basic and acidic residues" evidence="6">
    <location>
        <begin position="232"/>
        <end position="245"/>
    </location>
</feature>
<keyword evidence="3 7" id="KW-0812">Transmembrane</keyword>
<dbReference type="PROSITE" id="PS50850">
    <property type="entry name" value="MFS"/>
    <property type="match status" value="1"/>
</dbReference>
<dbReference type="Gene3D" id="1.20.1250.20">
    <property type="entry name" value="MFS general substrate transporter like domains"/>
    <property type="match status" value="1"/>
</dbReference>
<dbReference type="InterPro" id="IPR050930">
    <property type="entry name" value="MFS_Vesicular_Transporter"/>
</dbReference>
<evidence type="ECO:0000256" key="5">
    <source>
        <dbReference type="ARBA" id="ARBA00023136"/>
    </source>
</evidence>
<keyword evidence="10" id="KW-1185">Reference proteome</keyword>
<protein>
    <submittedName>
        <fullName evidence="9">Tetracycline resistance protein TetA/multidrug resistance protein MdtG</fullName>
    </submittedName>
</protein>
<feature type="transmembrane region" description="Helical" evidence="7">
    <location>
        <begin position="34"/>
        <end position="62"/>
    </location>
</feature>
<evidence type="ECO:0000313" key="10">
    <source>
        <dbReference type="Proteomes" id="UP000572817"/>
    </source>
</evidence>
<gene>
    <name evidence="9" type="ORF">GTA08_BOTSDO08964</name>
</gene>
<dbReference type="InterPro" id="IPR020846">
    <property type="entry name" value="MFS_dom"/>
</dbReference>
<keyword evidence="5 7" id="KW-0472">Membrane</keyword>
<dbReference type="Proteomes" id="UP000572817">
    <property type="component" value="Unassembled WGS sequence"/>
</dbReference>
<dbReference type="OrthoDB" id="5086884at2759"/>
<evidence type="ECO:0000313" key="9">
    <source>
        <dbReference type="EMBL" id="KAF4303262.1"/>
    </source>
</evidence>
<evidence type="ECO:0000256" key="1">
    <source>
        <dbReference type="ARBA" id="ARBA00004141"/>
    </source>
</evidence>
<dbReference type="AlphaFoldDB" id="A0A8H4IMW9"/>
<dbReference type="InterPro" id="IPR011701">
    <property type="entry name" value="MFS"/>
</dbReference>
<name>A0A8H4IMW9_9PEZI</name>
<feature type="transmembrane region" description="Helical" evidence="7">
    <location>
        <begin position="292"/>
        <end position="311"/>
    </location>
</feature>
<keyword evidence="4 7" id="KW-1133">Transmembrane helix</keyword>
<feature type="transmembrane region" description="Helical" evidence="7">
    <location>
        <begin position="498"/>
        <end position="518"/>
    </location>
</feature>
<proteinExistence type="predicted"/>
<comment type="caution">
    <text evidence="9">The sequence shown here is derived from an EMBL/GenBank/DDBJ whole genome shotgun (WGS) entry which is preliminary data.</text>
</comment>
<feature type="transmembrane region" description="Helical" evidence="7">
    <location>
        <begin position="108"/>
        <end position="126"/>
    </location>
</feature>
<feature type="transmembrane region" description="Helical" evidence="7">
    <location>
        <begin position="331"/>
        <end position="352"/>
    </location>
</feature>
<evidence type="ECO:0000256" key="4">
    <source>
        <dbReference type="ARBA" id="ARBA00022989"/>
    </source>
</evidence>
<feature type="transmembrane region" description="Helical" evidence="7">
    <location>
        <begin position="132"/>
        <end position="156"/>
    </location>
</feature>
<feature type="transmembrane region" description="Helical" evidence="7">
    <location>
        <begin position="359"/>
        <end position="377"/>
    </location>
</feature>
<evidence type="ECO:0000256" key="2">
    <source>
        <dbReference type="ARBA" id="ARBA00022448"/>
    </source>
</evidence>
<feature type="transmembrane region" description="Helical" evidence="7">
    <location>
        <begin position="82"/>
        <end position="101"/>
    </location>
</feature>
<feature type="transmembrane region" description="Helical" evidence="7">
    <location>
        <begin position="467"/>
        <end position="486"/>
    </location>
</feature>
<dbReference type="GO" id="GO:0016020">
    <property type="term" value="C:membrane"/>
    <property type="evidence" value="ECO:0007669"/>
    <property type="project" value="UniProtKB-SubCell"/>
</dbReference>
<dbReference type="SUPFAM" id="SSF103473">
    <property type="entry name" value="MFS general substrate transporter"/>
    <property type="match status" value="1"/>
</dbReference>
<reference evidence="9" key="1">
    <citation type="submission" date="2020-04" db="EMBL/GenBank/DDBJ databases">
        <title>Genome Assembly and Annotation of Botryosphaeria dothidea sdau 11-99, a Latent Pathogen of Apple Fruit Ring Rot in China.</title>
        <authorList>
            <person name="Yu C."/>
            <person name="Diao Y."/>
            <person name="Lu Q."/>
            <person name="Zhao J."/>
            <person name="Cui S."/>
            <person name="Peng C."/>
            <person name="He B."/>
            <person name="Liu H."/>
        </authorList>
    </citation>
    <scope>NUCLEOTIDE SEQUENCE [LARGE SCALE GENOMIC DNA]</scope>
    <source>
        <strain evidence="9">Sdau11-99</strain>
    </source>
</reference>
<comment type="subcellular location">
    <subcellularLocation>
        <location evidence="1">Membrane</location>
        <topology evidence="1">Multi-pass membrane protein</topology>
    </subcellularLocation>
</comment>
<dbReference type="PANTHER" id="PTHR23506">
    <property type="entry name" value="GH10249P"/>
    <property type="match status" value="1"/>
</dbReference>
<evidence type="ECO:0000259" key="8">
    <source>
        <dbReference type="PROSITE" id="PS50850"/>
    </source>
</evidence>
<dbReference type="Pfam" id="PF07690">
    <property type="entry name" value="MFS_1"/>
    <property type="match status" value="1"/>
</dbReference>
<feature type="transmembrane region" description="Helical" evidence="7">
    <location>
        <begin position="418"/>
        <end position="447"/>
    </location>
</feature>
<dbReference type="CDD" id="cd17325">
    <property type="entry name" value="MFS_MdtG_SLC18_like"/>
    <property type="match status" value="1"/>
</dbReference>
<feature type="region of interest" description="Disordered" evidence="6">
    <location>
        <begin position="232"/>
        <end position="260"/>
    </location>
</feature>
<accession>A0A8H4IMW9</accession>
<feature type="transmembrane region" description="Helical" evidence="7">
    <location>
        <begin position="168"/>
        <end position="190"/>
    </location>
</feature>
<feature type="domain" description="Major facilitator superfamily (MFS) profile" evidence="8">
    <location>
        <begin position="37"/>
        <end position="524"/>
    </location>
</feature>
<evidence type="ECO:0000256" key="7">
    <source>
        <dbReference type="SAM" id="Phobius"/>
    </source>
</evidence>
<dbReference type="InterPro" id="IPR036259">
    <property type="entry name" value="MFS_trans_sf"/>
</dbReference>
<organism evidence="9 10">
    <name type="scientific">Botryosphaeria dothidea</name>
    <dbReference type="NCBI Taxonomy" id="55169"/>
    <lineage>
        <taxon>Eukaryota</taxon>
        <taxon>Fungi</taxon>
        <taxon>Dikarya</taxon>
        <taxon>Ascomycota</taxon>
        <taxon>Pezizomycotina</taxon>
        <taxon>Dothideomycetes</taxon>
        <taxon>Dothideomycetes incertae sedis</taxon>
        <taxon>Botryosphaeriales</taxon>
        <taxon>Botryosphaeriaceae</taxon>
        <taxon>Botryosphaeria</taxon>
    </lineage>
</organism>
<sequence>MASSSYLWRKLMTTLQVAPGYSVKPAGLNWRSNTFFIIATVAVGLFTDLFLYGLIVPILPFMLNDRIGIPETEVQPYVSGLLTAYAAASVLFSPVAGVLADRVSTRQAPFLLGLLSLLAATVILFLGKSMPVLIVARVLQGIAAAVVWTIGLALCLETVGSDNLGKTIGSIFSFISVGNLAAPVLGEVLYEKAGYAGVFGIGFAVLAIDFIMRLLVIEKKVAARYETKDPTREDLDHDLRHERTHQNGASERNEDTEETPLLSKKEQDYYKISPDQPAIAQKIKLLPCLKHPGLVTAFLISGIQAFLLGSFDATIPTVAEQYYSFSSLKSGLLFLPLSVSDFLLGPLFGWAVDCFGTKPVATFAYFYLVPILVLLRLPRPCPSSPSSLSLFASIYPTEPATTSSLKALAACGSQNKEIAIWSTLLFLAGVGLAGTSAPSIVEAGAIVKRYHERNPEFFGQDGPYAQLYGLSSMVFSAGLTIGPLVAGGLKEKIGYGDMNAVIAVISGLTGVAAFVWIGGRARLRDVKKAVDLKWWKGEEGR</sequence>
<evidence type="ECO:0000256" key="3">
    <source>
        <dbReference type="ARBA" id="ARBA00022692"/>
    </source>
</evidence>
<feature type="transmembrane region" description="Helical" evidence="7">
    <location>
        <begin position="196"/>
        <end position="216"/>
    </location>
</feature>
<dbReference type="PANTHER" id="PTHR23506:SF37">
    <property type="entry name" value="MAJOR FACILITATOR SUPERFAMILY (MFS) PROFILE DOMAIN-CONTAINING PROTEIN"/>
    <property type="match status" value="1"/>
</dbReference>
<dbReference type="GO" id="GO:0022857">
    <property type="term" value="F:transmembrane transporter activity"/>
    <property type="evidence" value="ECO:0007669"/>
    <property type="project" value="InterPro"/>
</dbReference>
<evidence type="ECO:0000256" key="6">
    <source>
        <dbReference type="SAM" id="MobiDB-lite"/>
    </source>
</evidence>
<dbReference type="EMBL" id="WWBZ02000062">
    <property type="protein sequence ID" value="KAF4303262.1"/>
    <property type="molecule type" value="Genomic_DNA"/>
</dbReference>